<evidence type="ECO:0000256" key="3">
    <source>
        <dbReference type="ARBA" id="ARBA00022692"/>
    </source>
</evidence>
<organism evidence="8 9">
    <name type="scientific">Pontibacter oryzae</name>
    <dbReference type="NCBI Taxonomy" id="2304593"/>
    <lineage>
        <taxon>Bacteria</taxon>
        <taxon>Pseudomonadati</taxon>
        <taxon>Bacteroidota</taxon>
        <taxon>Cytophagia</taxon>
        <taxon>Cytophagales</taxon>
        <taxon>Hymenobacteraceae</taxon>
        <taxon>Pontibacter</taxon>
    </lineage>
</organism>
<evidence type="ECO:0000256" key="5">
    <source>
        <dbReference type="ARBA" id="ARBA00023136"/>
    </source>
</evidence>
<dbReference type="AlphaFoldDB" id="A0A399S3Z1"/>
<comment type="subcellular location">
    <subcellularLocation>
        <location evidence="1">Cell membrane</location>
        <topology evidence="1">Multi-pass membrane protein</topology>
    </subcellularLocation>
</comment>
<evidence type="ECO:0000313" key="8">
    <source>
        <dbReference type="EMBL" id="RIJ36627.1"/>
    </source>
</evidence>
<keyword evidence="3 6" id="KW-0812">Transmembrane</keyword>
<accession>A0A399S3Z1</accession>
<proteinExistence type="predicted"/>
<evidence type="ECO:0000313" key="9">
    <source>
        <dbReference type="Proteomes" id="UP000266005"/>
    </source>
</evidence>
<keyword evidence="9" id="KW-1185">Reference proteome</keyword>
<dbReference type="EMBL" id="QWGE01000004">
    <property type="protein sequence ID" value="RIJ36627.1"/>
    <property type="molecule type" value="Genomic_DNA"/>
</dbReference>
<keyword evidence="5 6" id="KW-0472">Membrane</keyword>
<protein>
    <recommendedName>
        <fullName evidence="7">Cardiolipin synthase N-terminal domain-containing protein</fullName>
    </recommendedName>
</protein>
<sequence>MDKIVWLLLVLLIPVLGVALYYLLGRRNLVK</sequence>
<evidence type="ECO:0000256" key="2">
    <source>
        <dbReference type="ARBA" id="ARBA00022475"/>
    </source>
</evidence>
<evidence type="ECO:0000256" key="1">
    <source>
        <dbReference type="ARBA" id="ARBA00004651"/>
    </source>
</evidence>
<dbReference type="RefSeq" id="WP_119432577.1">
    <property type="nucleotide sequence ID" value="NZ_QWGE01000004.1"/>
</dbReference>
<reference evidence="9" key="1">
    <citation type="submission" date="2018-08" db="EMBL/GenBank/DDBJ databases">
        <title>Mucilaginibacter sp. MYSH2.</title>
        <authorList>
            <person name="Seo T."/>
        </authorList>
    </citation>
    <scope>NUCLEOTIDE SEQUENCE [LARGE SCALE GENOMIC DNA]</scope>
    <source>
        <strain evidence="9">KIRAN</strain>
    </source>
</reference>
<dbReference type="Pfam" id="PF13396">
    <property type="entry name" value="PLDc_N"/>
    <property type="match status" value="1"/>
</dbReference>
<evidence type="ECO:0000259" key="7">
    <source>
        <dbReference type="Pfam" id="PF13396"/>
    </source>
</evidence>
<dbReference type="GO" id="GO:0005886">
    <property type="term" value="C:plasma membrane"/>
    <property type="evidence" value="ECO:0007669"/>
    <property type="project" value="UniProtKB-SubCell"/>
</dbReference>
<comment type="caution">
    <text evidence="8">The sequence shown here is derived from an EMBL/GenBank/DDBJ whole genome shotgun (WGS) entry which is preliminary data.</text>
</comment>
<keyword evidence="2" id="KW-1003">Cell membrane</keyword>
<evidence type="ECO:0000256" key="6">
    <source>
        <dbReference type="SAM" id="Phobius"/>
    </source>
</evidence>
<name>A0A399S3Z1_9BACT</name>
<evidence type="ECO:0000256" key="4">
    <source>
        <dbReference type="ARBA" id="ARBA00022989"/>
    </source>
</evidence>
<feature type="domain" description="Cardiolipin synthase N-terminal" evidence="7">
    <location>
        <begin position="3"/>
        <end position="26"/>
    </location>
</feature>
<dbReference type="InterPro" id="IPR027379">
    <property type="entry name" value="CLS_N"/>
</dbReference>
<gene>
    <name evidence="8" type="ORF">D1627_12300</name>
</gene>
<keyword evidence="4 6" id="KW-1133">Transmembrane helix</keyword>
<feature type="transmembrane region" description="Helical" evidence="6">
    <location>
        <begin position="6"/>
        <end position="24"/>
    </location>
</feature>
<dbReference type="Proteomes" id="UP000266005">
    <property type="component" value="Unassembled WGS sequence"/>
</dbReference>